<dbReference type="VEuPathDB" id="VectorBase:AMAM001759"/>
<dbReference type="InterPro" id="IPR051962">
    <property type="entry name" value="Cuticlin"/>
</dbReference>
<keyword evidence="2" id="KW-0732">Signal</keyword>
<dbReference type="PROSITE" id="PS51034">
    <property type="entry name" value="ZP_2"/>
    <property type="match status" value="1"/>
</dbReference>
<dbReference type="SMART" id="SM00241">
    <property type="entry name" value="ZP"/>
    <property type="match status" value="1"/>
</dbReference>
<reference evidence="7" key="2">
    <citation type="submission" date="2020-05" db="UniProtKB">
        <authorList>
            <consortium name="EnsemblMetazoa"/>
        </authorList>
    </citation>
    <scope>IDENTIFICATION</scope>
    <source>
        <strain evidence="7">maculatus3</strain>
    </source>
</reference>
<evidence type="ECO:0000256" key="4">
    <source>
        <dbReference type="SAM" id="Phobius"/>
    </source>
</evidence>
<dbReference type="InterPro" id="IPR056953">
    <property type="entry name" value="CUT_N"/>
</dbReference>
<dbReference type="SMART" id="SM00181">
    <property type="entry name" value="EGF"/>
    <property type="match status" value="3"/>
</dbReference>
<keyword evidence="3" id="KW-0245">EGF-like domain</keyword>
<dbReference type="PROSITE" id="PS50026">
    <property type="entry name" value="EGF_3"/>
    <property type="match status" value="1"/>
</dbReference>
<protein>
    <recommendedName>
        <fullName evidence="9">ZP domain-containing protein</fullName>
    </recommendedName>
</protein>
<keyword evidence="4" id="KW-0812">Transmembrane</keyword>
<keyword evidence="1" id="KW-0193">Cuticle</keyword>
<dbReference type="InterPro" id="IPR001507">
    <property type="entry name" value="ZP_dom"/>
</dbReference>
<evidence type="ECO:0000259" key="5">
    <source>
        <dbReference type="PROSITE" id="PS50026"/>
    </source>
</evidence>
<name>A0A182S8E7_9DIPT</name>
<evidence type="ECO:0000259" key="6">
    <source>
        <dbReference type="PROSITE" id="PS51034"/>
    </source>
</evidence>
<evidence type="ECO:0008006" key="9">
    <source>
        <dbReference type="Google" id="ProtNLM"/>
    </source>
</evidence>
<dbReference type="GO" id="GO:0042302">
    <property type="term" value="F:structural constituent of cuticle"/>
    <property type="evidence" value="ECO:0007669"/>
    <property type="project" value="UniProtKB-KW"/>
</dbReference>
<feature type="domain" description="EGF-like" evidence="5">
    <location>
        <begin position="245"/>
        <end position="283"/>
    </location>
</feature>
<reference evidence="8" key="1">
    <citation type="submission" date="2013-09" db="EMBL/GenBank/DDBJ databases">
        <title>The Genome Sequence of Anopheles maculatus species B.</title>
        <authorList>
            <consortium name="The Broad Institute Genomics Platform"/>
            <person name="Neafsey D.E."/>
            <person name="Besansky N."/>
            <person name="Howell P."/>
            <person name="Walton C."/>
            <person name="Young S.K."/>
            <person name="Zeng Q."/>
            <person name="Gargeya S."/>
            <person name="Fitzgerald M."/>
            <person name="Haas B."/>
            <person name="Abouelleil A."/>
            <person name="Allen A.W."/>
            <person name="Alvarado L."/>
            <person name="Arachchi H.M."/>
            <person name="Berlin A.M."/>
            <person name="Chapman S.B."/>
            <person name="Gainer-Dewar J."/>
            <person name="Goldberg J."/>
            <person name="Griggs A."/>
            <person name="Gujja S."/>
            <person name="Hansen M."/>
            <person name="Howarth C."/>
            <person name="Imamovic A."/>
            <person name="Ireland A."/>
            <person name="Larimer J."/>
            <person name="McCowan C."/>
            <person name="Murphy C."/>
            <person name="Pearson M."/>
            <person name="Poon T.W."/>
            <person name="Priest M."/>
            <person name="Roberts A."/>
            <person name="Saif S."/>
            <person name="Shea T."/>
            <person name="Sisk P."/>
            <person name="Sykes S."/>
            <person name="Wortman J."/>
            <person name="Nusbaum C."/>
            <person name="Birren B."/>
        </authorList>
    </citation>
    <scope>NUCLEOTIDE SEQUENCE [LARGE SCALE GENOMIC DNA]</scope>
    <source>
        <strain evidence="8">maculatus3</strain>
    </source>
</reference>
<evidence type="ECO:0000256" key="2">
    <source>
        <dbReference type="ARBA" id="ARBA00022729"/>
    </source>
</evidence>
<dbReference type="EnsemblMetazoa" id="AMAM001759-RA">
    <property type="protein sequence ID" value="AMAM001759-PA"/>
    <property type="gene ID" value="AMAM001759"/>
</dbReference>
<evidence type="ECO:0000313" key="8">
    <source>
        <dbReference type="Proteomes" id="UP000075901"/>
    </source>
</evidence>
<organism evidence="7 8">
    <name type="scientific">Anopheles maculatus</name>
    <dbReference type="NCBI Taxonomy" id="74869"/>
    <lineage>
        <taxon>Eukaryota</taxon>
        <taxon>Metazoa</taxon>
        <taxon>Ecdysozoa</taxon>
        <taxon>Arthropoda</taxon>
        <taxon>Hexapoda</taxon>
        <taxon>Insecta</taxon>
        <taxon>Pterygota</taxon>
        <taxon>Neoptera</taxon>
        <taxon>Endopterygota</taxon>
        <taxon>Diptera</taxon>
        <taxon>Nematocera</taxon>
        <taxon>Culicoidea</taxon>
        <taxon>Culicidae</taxon>
        <taxon>Anophelinae</taxon>
        <taxon>Anopheles</taxon>
        <taxon>Anopheles maculatus group</taxon>
    </lineage>
</organism>
<dbReference type="InterPro" id="IPR000742">
    <property type="entry name" value="EGF"/>
</dbReference>
<keyword evidence="4" id="KW-1133">Transmembrane helix</keyword>
<sequence>NPKVACKLIGCRRDSDCPLDKACINSKCENPCELQAVCSQNEQCQVYQHRPECACPPPFETDPLQGCVLRDDRCMTDGECPSQTACIQGECVNPCNVTEPCGVNSNCKVLDTLPVRTMICECLPGYQGNAAIQCDKMALCPTDRGFVRNSNGECVCPPGYGLSLYDDCQPCREEDGLKVDETGRCVCALERGLIIDERGRCICPIEYGYRLTSRGECVRSEKPECERDEHCADWRYCNLETKTCDDPCQRKVCGTNALCNATNHQAVCQCITGYTGNPEEHCNQTTNFRTDFPQPEMVVTCQADGVQVVIDLAESNFNGVLYVKGHSKDEECRRVVNLAGDSSSVRTQIFKVHFGSCGLIHVNGIASFVLVIQKHPKLVTYKAQAYHIKCVYQTGEQNVTLGFNVQMLTTAGTIANTGPPPTCAMRIVAFNGEEINSAEIGDNLRLQVEVQPATIYGGFARSCVAKTMEESVENEYIVTDEDGCATDPSIFGDWEYNAETNSLLASFNAFKFPSSDNIRFQCNIRVCFGKCQPVNCHGANAYGKRRRRREALGIDMMRTIDVVYNRTRRAADDTALATDDSLGIEGTLREEITIQSNAILTLEKREERSFDSNNITPAAQRVEDICVSMIGLILALVITALLALVAVAVAVSCWLMAYRRRPTITGPLPHPPEFPNPLFAHHEPSEPSHHDFMG</sequence>
<keyword evidence="8" id="KW-1185">Reference proteome</keyword>
<accession>A0A182S8E7</accession>
<dbReference type="AlphaFoldDB" id="A0A182S8E7"/>
<dbReference type="PROSITE" id="PS01186">
    <property type="entry name" value="EGF_2"/>
    <property type="match status" value="2"/>
</dbReference>
<comment type="caution">
    <text evidence="3">Lacks conserved residue(s) required for the propagation of feature annotation.</text>
</comment>
<dbReference type="Pfam" id="PF25057">
    <property type="entry name" value="CUT_N"/>
    <property type="match status" value="1"/>
</dbReference>
<evidence type="ECO:0000256" key="3">
    <source>
        <dbReference type="PROSITE-ProRule" id="PRU00076"/>
    </source>
</evidence>
<feature type="transmembrane region" description="Helical" evidence="4">
    <location>
        <begin position="629"/>
        <end position="657"/>
    </location>
</feature>
<dbReference type="PANTHER" id="PTHR22907:SF54">
    <property type="entry name" value="GH04558P"/>
    <property type="match status" value="1"/>
</dbReference>
<keyword evidence="4" id="KW-0472">Membrane</keyword>
<proteinExistence type="predicted"/>
<dbReference type="Proteomes" id="UP000075901">
    <property type="component" value="Unassembled WGS sequence"/>
</dbReference>
<evidence type="ECO:0000313" key="7">
    <source>
        <dbReference type="EnsemblMetazoa" id="AMAM001759-PA"/>
    </source>
</evidence>
<feature type="domain" description="ZP" evidence="6">
    <location>
        <begin position="300"/>
        <end position="543"/>
    </location>
</feature>
<dbReference type="PANTHER" id="PTHR22907">
    <property type="entry name" value="GH04558P"/>
    <property type="match status" value="1"/>
</dbReference>
<evidence type="ECO:0000256" key="1">
    <source>
        <dbReference type="ARBA" id="ARBA00022460"/>
    </source>
</evidence>